<dbReference type="EMBL" id="DF237123">
    <property type="protein sequence ID" value="GAQ84058.1"/>
    <property type="molecule type" value="Genomic_DNA"/>
</dbReference>
<organism evidence="3 4">
    <name type="scientific">Klebsormidium nitens</name>
    <name type="common">Green alga</name>
    <name type="synonym">Ulothrix nitens</name>
    <dbReference type="NCBI Taxonomy" id="105231"/>
    <lineage>
        <taxon>Eukaryota</taxon>
        <taxon>Viridiplantae</taxon>
        <taxon>Streptophyta</taxon>
        <taxon>Klebsormidiophyceae</taxon>
        <taxon>Klebsormidiales</taxon>
        <taxon>Klebsormidiaceae</taxon>
        <taxon>Klebsormidium</taxon>
    </lineage>
</organism>
<sequence length="549" mass="54112">MGFTKAWLRCSLLVLFLCTLGSCSAKGIEREMTRAAVDATGVGVLVPNSPIAVAYDLDHGIPVTHNVTGPAIAPVTAAVAPGAVAIPAPAPAPVPVAAAAPVPVPAPAPVPVPAPAPVPVPPAPAPVAAAGGAANATAPAPATATAPSARRLLQVEAPGHDESLSRPATTLHRTKPQTRDEPNLVLPQESQRSQRQLRTDCATVKSMTPNGVVNINIDCAPPGTSTTAVITTSAASPPTVSVVGTPAETLGALSPPLVTAAGTSLISPSTVVSVSPVASSITGVTNPAVVGVSPVTQNGVRSPSGTLTGTQDTTGAISGSFTLEPLGTAAPVSIATSAPVVVVPPASVTIPSNPVVTAPGVASPGARKLHQISPVPAPAPAPGGILGMIGSLTGGRRILEKEDENEPVTLLGSAAAKARARKVHQALPSIPSLLGAPAPAPGGLLASLLGLGARKLLGEATKTVTQPICRQGGNIAPIDCPSGLVCEPEGPVPSNPDIARMGVCVPATCRQGGSILPIDCPPGLVCELRGPVPLNPDIARLGACVPASQ</sequence>
<dbReference type="Proteomes" id="UP000054558">
    <property type="component" value="Unassembled WGS sequence"/>
</dbReference>
<keyword evidence="4" id="KW-1185">Reference proteome</keyword>
<gene>
    <name evidence="3" type="ORF">KFL_001740170</name>
</gene>
<reference evidence="3 4" key="1">
    <citation type="journal article" date="2014" name="Nat. Commun.">
        <title>Klebsormidium flaccidum genome reveals primary factors for plant terrestrial adaptation.</title>
        <authorList>
            <person name="Hori K."/>
            <person name="Maruyama F."/>
            <person name="Fujisawa T."/>
            <person name="Togashi T."/>
            <person name="Yamamoto N."/>
            <person name="Seo M."/>
            <person name="Sato S."/>
            <person name="Yamada T."/>
            <person name="Mori H."/>
            <person name="Tajima N."/>
            <person name="Moriyama T."/>
            <person name="Ikeuchi M."/>
            <person name="Watanabe M."/>
            <person name="Wada H."/>
            <person name="Kobayashi K."/>
            <person name="Saito M."/>
            <person name="Masuda T."/>
            <person name="Sasaki-Sekimoto Y."/>
            <person name="Mashiguchi K."/>
            <person name="Awai K."/>
            <person name="Shimojima M."/>
            <person name="Masuda S."/>
            <person name="Iwai M."/>
            <person name="Nobusawa T."/>
            <person name="Narise T."/>
            <person name="Kondo S."/>
            <person name="Saito H."/>
            <person name="Sato R."/>
            <person name="Murakawa M."/>
            <person name="Ihara Y."/>
            <person name="Oshima-Yamada Y."/>
            <person name="Ohtaka K."/>
            <person name="Satoh M."/>
            <person name="Sonobe K."/>
            <person name="Ishii M."/>
            <person name="Ohtani R."/>
            <person name="Kanamori-Sato M."/>
            <person name="Honoki R."/>
            <person name="Miyazaki D."/>
            <person name="Mochizuki H."/>
            <person name="Umetsu J."/>
            <person name="Higashi K."/>
            <person name="Shibata D."/>
            <person name="Kamiya Y."/>
            <person name="Sato N."/>
            <person name="Nakamura Y."/>
            <person name="Tabata S."/>
            <person name="Ida S."/>
            <person name="Kurokawa K."/>
            <person name="Ohta H."/>
        </authorList>
    </citation>
    <scope>NUCLEOTIDE SEQUENCE [LARGE SCALE GENOMIC DNA]</scope>
    <source>
        <strain evidence="3 4">NIES-2285</strain>
    </source>
</reference>
<protein>
    <submittedName>
        <fullName evidence="3">Uncharacterized protein</fullName>
    </submittedName>
</protein>
<dbReference type="OMA" id="MPKPKTC"/>
<dbReference type="PROSITE" id="PS51257">
    <property type="entry name" value="PROKAR_LIPOPROTEIN"/>
    <property type="match status" value="1"/>
</dbReference>
<feature type="region of interest" description="Disordered" evidence="1">
    <location>
        <begin position="157"/>
        <end position="196"/>
    </location>
</feature>
<name>A0A1Y1I7H3_KLENI</name>
<proteinExistence type="predicted"/>
<feature type="chain" id="PRO_5013276745" evidence="2">
    <location>
        <begin position="26"/>
        <end position="549"/>
    </location>
</feature>
<evidence type="ECO:0000256" key="1">
    <source>
        <dbReference type="SAM" id="MobiDB-lite"/>
    </source>
</evidence>
<evidence type="ECO:0000313" key="3">
    <source>
        <dbReference type="EMBL" id="GAQ84058.1"/>
    </source>
</evidence>
<dbReference type="AlphaFoldDB" id="A0A1Y1I7H3"/>
<accession>A0A1Y1I7H3</accession>
<keyword evidence="2" id="KW-0732">Signal</keyword>
<evidence type="ECO:0000256" key="2">
    <source>
        <dbReference type="SAM" id="SignalP"/>
    </source>
</evidence>
<evidence type="ECO:0000313" key="4">
    <source>
        <dbReference type="Proteomes" id="UP000054558"/>
    </source>
</evidence>
<feature type="signal peptide" evidence="2">
    <location>
        <begin position="1"/>
        <end position="25"/>
    </location>
</feature>